<evidence type="ECO:0000313" key="3">
    <source>
        <dbReference type="Proteomes" id="UP000664545"/>
    </source>
</evidence>
<sequence length="195" mass="22295">MKVYILMGSPRKSGNTAALLKPFLEELASHGDEYQVVWLYDKKIAPCVACRVCQADWSQFGCQFDDDAQEIFDKIMACDTLVLATPIYSWYCTPPMKAILDRLVYGMNKYYGDKIGPALWAGKRVALITTCGYRPEKGADLFQTGIERYCKHSHLQFIGALSERHLGYQHTFMDDEKEAHARAFARNMIFLEKEL</sequence>
<feature type="domain" description="NADPH-dependent FMN reductase-like" evidence="1">
    <location>
        <begin position="1"/>
        <end position="133"/>
    </location>
</feature>
<dbReference type="EMBL" id="JAFJZZ010000001">
    <property type="protein sequence ID" value="MBN7772507.1"/>
    <property type="molecule type" value="Genomic_DNA"/>
</dbReference>
<dbReference type="InterPro" id="IPR029039">
    <property type="entry name" value="Flavoprotein-like_sf"/>
</dbReference>
<dbReference type="SUPFAM" id="SSF52218">
    <property type="entry name" value="Flavoproteins"/>
    <property type="match status" value="1"/>
</dbReference>
<evidence type="ECO:0000313" key="2">
    <source>
        <dbReference type="EMBL" id="MBN7772507.1"/>
    </source>
</evidence>
<dbReference type="Proteomes" id="UP000664545">
    <property type="component" value="Unassembled WGS sequence"/>
</dbReference>
<protein>
    <submittedName>
        <fullName evidence="2">Flavodoxin family protein</fullName>
    </submittedName>
</protein>
<dbReference type="InterPro" id="IPR005025">
    <property type="entry name" value="FMN_Rdtase-like_dom"/>
</dbReference>
<dbReference type="PANTHER" id="PTHR43741:SF4">
    <property type="entry name" value="FMN-DEPENDENT NADH:QUINONE OXIDOREDUCTASE"/>
    <property type="match status" value="1"/>
</dbReference>
<accession>A0A939D7H3</accession>
<dbReference type="InterPro" id="IPR050104">
    <property type="entry name" value="FMN-dep_NADH:Q_OxRdtase_AzoR1"/>
</dbReference>
<keyword evidence="3" id="KW-1185">Reference proteome</keyword>
<gene>
    <name evidence="2" type="ORF">JYB65_03960</name>
</gene>
<evidence type="ECO:0000259" key="1">
    <source>
        <dbReference type="Pfam" id="PF03358"/>
    </source>
</evidence>
<reference evidence="2" key="1">
    <citation type="submission" date="2021-02" db="EMBL/GenBank/DDBJ databases">
        <title>Abyssanaerobacter marinus gen.nov., sp., nov, anaerobic bacterium isolated from the Onnuri vent field of Indian Ocean and suggestion of Mogibacteriaceae fam. nov., and proposal of reclassification of ambiguous this family's genus member.</title>
        <authorList>
            <person name="Kim Y.J."/>
            <person name="Yang J.-A."/>
        </authorList>
    </citation>
    <scope>NUCLEOTIDE SEQUENCE</scope>
    <source>
        <strain evidence="2">DSM 2634</strain>
    </source>
</reference>
<comment type="caution">
    <text evidence="2">The sequence shown here is derived from an EMBL/GenBank/DDBJ whole genome shotgun (WGS) entry which is preliminary data.</text>
</comment>
<dbReference type="GO" id="GO:0016491">
    <property type="term" value="F:oxidoreductase activity"/>
    <property type="evidence" value="ECO:0007669"/>
    <property type="project" value="InterPro"/>
</dbReference>
<dbReference type="AlphaFoldDB" id="A0A939D7H3"/>
<proteinExistence type="predicted"/>
<organism evidence="2 3">
    <name type="scientific">Clostridium aminobutyricum</name>
    <dbReference type="NCBI Taxonomy" id="33953"/>
    <lineage>
        <taxon>Bacteria</taxon>
        <taxon>Bacillati</taxon>
        <taxon>Bacillota</taxon>
        <taxon>Clostridia</taxon>
        <taxon>Eubacteriales</taxon>
        <taxon>Clostridiaceae</taxon>
        <taxon>Clostridium</taxon>
    </lineage>
</organism>
<dbReference type="Gene3D" id="3.40.50.360">
    <property type="match status" value="1"/>
</dbReference>
<name>A0A939D7H3_CLOAM</name>
<dbReference type="PANTHER" id="PTHR43741">
    <property type="entry name" value="FMN-DEPENDENT NADH-AZOREDUCTASE 1"/>
    <property type="match status" value="1"/>
</dbReference>
<dbReference type="RefSeq" id="WP_206581307.1">
    <property type="nucleotide sequence ID" value="NZ_JAFJZZ010000001.1"/>
</dbReference>
<dbReference type="Pfam" id="PF03358">
    <property type="entry name" value="FMN_red"/>
    <property type="match status" value="1"/>
</dbReference>